<evidence type="ECO:0000256" key="4">
    <source>
        <dbReference type="ARBA" id="ARBA00022741"/>
    </source>
</evidence>
<comment type="function">
    <text evidence="12">The main replicative DNA helicase, it participates in initiation and elongation during chromosome replication. Travels ahead of the DNA replisome, separating dsDNA into templates for DNA synthesis. A processive ATP-dependent 5'-3' DNA helicase it has DNA-dependent ATPase activity.</text>
</comment>
<reference evidence="16" key="1">
    <citation type="submission" date="2018-04" db="EMBL/GenBank/DDBJ databases">
        <title>Complete genome of Antarctic heterotrophic bacterium Hymenobacter nivis.</title>
        <authorList>
            <person name="Terashima M."/>
        </authorList>
    </citation>
    <scope>NUCLEOTIDE SEQUENCE [LARGE SCALE GENOMIC DNA]</scope>
    <source>
        <strain evidence="16">NBRC 111535</strain>
    </source>
</reference>
<keyword evidence="7 12" id="KW-0067">ATP-binding</keyword>
<dbReference type="EC" id="5.6.2.3" evidence="11 12"/>
<evidence type="ECO:0000256" key="7">
    <source>
        <dbReference type="ARBA" id="ARBA00022840"/>
    </source>
</evidence>
<dbReference type="GO" id="GO:0016887">
    <property type="term" value="F:ATP hydrolysis activity"/>
    <property type="evidence" value="ECO:0007669"/>
    <property type="project" value="RHEA"/>
</dbReference>
<evidence type="ECO:0000256" key="6">
    <source>
        <dbReference type="ARBA" id="ARBA00022806"/>
    </source>
</evidence>
<dbReference type="Gene3D" id="3.40.50.300">
    <property type="entry name" value="P-loop containing nucleotide triphosphate hydrolases"/>
    <property type="match status" value="1"/>
</dbReference>
<feature type="region of interest" description="Disordered" evidence="13">
    <location>
        <begin position="1"/>
        <end position="23"/>
    </location>
</feature>
<keyword evidence="16" id="KW-1185">Reference proteome</keyword>
<evidence type="ECO:0000313" key="15">
    <source>
        <dbReference type="EMBL" id="AWM31336.1"/>
    </source>
</evidence>
<dbReference type="InterPro" id="IPR016136">
    <property type="entry name" value="DNA_helicase_N/primase_C"/>
</dbReference>
<dbReference type="KEGG" id="hnv:DDQ68_00170"/>
<evidence type="ECO:0000256" key="5">
    <source>
        <dbReference type="ARBA" id="ARBA00022801"/>
    </source>
</evidence>
<gene>
    <name evidence="15" type="primary">dnaB</name>
    <name evidence="15" type="ORF">DDQ68_00170</name>
</gene>
<dbReference type="OrthoDB" id="9773982at2"/>
<organism evidence="15 16">
    <name type="scientific">Hymenobacter nivis</name>
    <dbReference type="NCBI Taxonomy" id="1850093"/>
    <lineage>
        <taxon>Bacteria</taxon>
        <taxon>Pseudomonadati</taxon>
        <taxon>Bacteroidota</taxon>
        <taxon>Cytophagia</taxon>
        <taxon>Cytophagales</taxon>
        <taxon>Hymenobacteraceae</taxon>
        <taxon>Hymenobacter</taxon>
    </lineage>
</organism>
<dbReference type="PANTHER" id="PTHR30153:SF2">
    <property type="entry name" value="REPLICATIVE DNA HELICASE"/>
    <property type="match status" value="1"/>
</dbReference>
<sequence>MRLGGQGQRHPPRRRPGPAPTASAKQILSHRQAILVMKNAFSTVLAAATRPIPALAVGHVPPHNAALEAAVLGALLLEADALRTVLGILPSEKAFYVPAHRFIFRAVRTLFAAGQAIDQLTLTVQLRADGVLERVGGPHFVAGLTMKINSAAHIESHCRLVQEYQARRQLITTSTRLMQHAYDEGEDALGLLTAAQLELNGLHKGLESKAVQTAASTYDGVFADLVKAVESPDLTGVSTGLRALNDVSAGWQDSDLIVLAARPGMGKTAALLHFARTCALDLGRAAAIFSMEMPTKQLMQRMVASEVPGYSNADLRRGNIAGGVPQVHQLYEAAKRLRTDKLLIDDTPGLSIFQLRAKAARLKAEHGVALILVDYIQLMKGETKGNREQEIGSITRGLKELAKELDVPVIALSQLSRSVETRGGDKRPQLSDLRESGSLEQDADMVVMLWRGEYYGIEEYSDGTPTQDTILFDICKHRNGALGEVIAGCSMKRGTFFDLGEGNTEAYEIEVGPRMVRLGALPTSQFEDPANLPF</sequence>
<feature type="domain" description="SF4 helicase" evidence="14">
    <location>
        <begin position="230"/>
        <end position="503"/>
    </location>
</feature>
<dbReference type="GO" id="GO:0003677">
    <property type="term" value="F:DNA binding"/>
    <property type="evidence" value="ECO:0007669"/>
    <property type="project" value="UniProtKB-UniRule"/>
</dbReference>
<evidence type="ECO:0000256" key="10">
    <source>
        <dbReference type="ARBA" id="ARBA00048954"/>
    </source>
</evidence>
<dbReference type="CDD" id="cd00984">
    <property type="entry name" value="DnaB_C"/>
    <property type="match status" value="1"/>
</dbReference>
<evidence type="ECO:0000256" key="12">
    <source>
        <dbReference type="RuleBase" id="RU362085"/>
    </source>
</evidence>
<keyword evidence="8 12" id="KW-0238">DNA-binding</keyword>
<keyword evidence="3 12" id="KW-0235">DNA replication</keyword>
<comment type="similarity">
    <text evidence="1 12">Belongs to the helicase family. DnaB subfamily.</text>
</comment>
<dbReference type="GO" id="GO:0005524">
    <property type="term" value="F:ATP binding"/>
    <property type="evidence" value="ECO:0007669"/>
    <property type="project" value="UniProtKB-UniRule"/>
</dbReference>
<dbReference type="GO" id="GO:0005829">
    <property type="term" value="C:cytosol"/>
    <property type="evidence" value="ECO:0007669"/>
    <property type="project" value="TreeGrafter"/>
</dbReference>
<dbReference type="InterPro" id="IPR007694">
    <property type="entry name" value="DNA_helicase_DnaB-like_C"/>
</dbReference>
<dbReference type="InterPro" id="IPR007692">
    <property type="entry name" value="DNA_helicase_DnaB"/>
</dbReference>
<dbReference type="InterPro" id="IPR007693">
    <property type="entry name" value="DNA_helicase_DnaB-like_N"/>
</dbReference>
<dbReference type="NCBIfam" id="TIGR00665">
    <property type="entry name" value="DnaB"/>
    <property type="match status" value="1"/>
</dbReference>
<dbReference type="SUPFAM" id="SSF52540">
    <property type="entry name" value="P-loop containing nucleoside triphosphate hydrolases"/>
    <property type="match status" value="1"/>
</dbReference>
<dbReference type="SUPFAM" id="SSF48024">
    <property type="entry name" value="N-terminal domain of DnaB helicase"/>
    <property type="match status" value="1"/>
</dbReference>
<evidence type="ECO:0000256" key="13">
    <source>
        <dbReference type="SAM" id="MobiDB-lite"/>
    </source>
</evidence>
<dbReference type="InterPro" id="IPR036185">
    <property type="entry name" value="DNA_heli_DnaB-like_N_sf"/>
</dbReference>
<dbReference type="PROSITE" id="PS51199">
    <property type="entry name" value="SF4_HELICASE"/>
    <property type="match status" value="1"/>
</dbReference>
<protein>
    <recommendedName>
        <fullName evidence="11 12">Replicative DNA helicase</fullName>
        <ecNumber evidence="11 12">5.6.2.3</ecNumber>
    </recommendedName>
</protein>
<evidence type="ECO:0000256" key="8">
    <source>
        <dbReference type="ARBA" id="ARBA00023125"/>
    </source>
</evidence>
<proteinExistence type="inferred from homology"/>
<name>A0A2Z3GJQ1_9BACT</name>
<dbReference type="Gene3D" id="1.10.860.10">
    <property type="entry name" value="DNAb Helicase, Chain A"/>
    <property type="match status" value="1"/>
</dbReference>
<dbReference type="InterPro" id="IPR027417">
    <property type="entry name" value="P-loop_NTPase"/>
</dbReference>
<dbReference type="GO" id="GO:1990077">
    <property type="term" value="C:primosome complex"/>
    <property type="evidence" value="ECO:0007669"/>
    <property type="project" value="UniProtKB-UniRule"/>
</dbReference>
<evidence type="ECO:0000256" key="1">
    <source>
        <dbReference type="ARBA" id="ARBA00008428"/>
    </source>
</evidence>
<accession>A0A2Z3GJQ1</accession>
<keyword evidence="6 12" id="KW-0347">Helicase</keyword>
<dbReference type="Pfam" id="PF03796">
    <property type="entry name" value="DnaB_C"/>
    <property type="match status" value="1"/>
</dbReference>
<dbReference type="Pfam" id="PF00772">
    <property type="entry name" value="DnaB"/>
    <property type="match status" value="1"/>
</dbReference>
<evidence type="ECO:0000256" key="3">
    <source>
        <dbReference type="ARBA" id="ARBA00022705"/>
    </source>
</evidence>
<dbReference type="PANTHER" id="PTHR30153">
    <property type="entry name" value="REPLICATIVE DNA HELICASE DNAB"/>
    <property type="match status" value="1"/>
</dbReference>
<evidence type="ECO:0000256" key="11">
    <source>
        <dbReference type="NCBIfam" id="TIGR00665"/>
    </source>
</evidence>
<keyword evidence="4 12" id="KW-0547">Nucleotide-binding</keyword>
<keyword evidence="9" id="KW-0413">Isomerase</keyword>
<dbReference type="AlphaFoldDB" id="A0A2Z3GJQ1"/>
<comment type="catalytic activity">
    <reaction evidence="10 12">
        <text>ATP + H2O = ADP + phosphate + H(+)</text>
        <dbReference type="Rhea" id="RHEA:13065"/>
        <dbReference type="ChEBI" id="CHEBI:15377"/>
        <dbReference type="ChEBI" id="CHEBI:15378"/>
        <dbReference type="ChEBI" id="CHEBI:30616"/>
        <dbReference type="ChEBI" id="CHEBI:43474"/>
        <dbReference type="ChEBI" id="CHEBI:456216"/>
        <dbReference type="EC" id="5.6.2.3"/>
    </reaction>
</comment>
<evidence type="ECO:0000313" key="16">
    <source>
        <dbReference type="Proteomes" id="UP000245999"/>
    </source>
</evidence>
<evidence type="ECO:0000256" key="2">
    <source>
        <dbReference type="ARBA" id="ARBA00022515"/>
    </source>
</evidence>
<dbReference type="GO" id="GO:0043139">
    <property type="term" value="F:5'-3' DNA helicase activity"/>
    <property type="evidence" value="ECO:0007669"/>
    <property type="project" value="UniProtKB-EC"/>
</dbReference>
<evidence type="ECO:0000259" key="14">
    <source>
        <dbReference type="PROSITE" id="PS51199"/>
    </source>
</evidence>
<dbReference type="GO" id="GO:0006269">
    <property type="term" value="P:DNA replication, synthesis of primer"/>
    <property type="evidence" value="ECO:0007669"/>
    <property type="project" value="UniProtKB-UniRule"/>
</dbReference>
<evidence type="ECO:0000256" key="9">
    <source>
        <dbReference type="ARBA" id="ARBA00023235"/>
    </source>
</evidence>
<dbReference type="EMBL" id="CP029145">
    <property type="protein sequence ID" value="AWM31336.1"/>
    <property type="molecule type" value="Genomic_DNA"/>
</dbReference>
<keyword evidence="5 12" id="KW-0378">Hydrolase</keyword>
<dbReference type="Proteomes" id="UP000245999">
    <property type="component" value="Chromosome"/>
</dbReference>
<keyword evidence="2 12" id="KW-0639">Primosome</keyword>